<sequence>MLQGLSEGFALGTWTIVGAAIGPLVVAAGFGFRKVVAYFNGVPTPERPFMAWCILSAVLFAIAGSMWQAKAGPFAECRAAGGTNAQCLILPQSNRA</sequence>
<comment type="caution">
    <text evidence="2">The sequence shown here is derived from an EMBL/GenBank/DDBJ whole genome shotgun (WGS) entry which is preliminary data.</text>
</comment>
<name>A0AB34TKB0_STEMA</name>
<evidence type="ECO:0000313" key="3">
    <source>
        <dbReference type="Proteomes" id="UP000037632"/>
    </source>
</evidence>
<protein>
    <submittedName>
        <fullName evidence="2">Uncharacterized protein</fullName>
    </submittedName>
</protein>
<dbReference type="EMBL" id="JZIW01000001">
    <property type="protein sequence ID" value="KOO83561.1"/>
    <property type="molecule type" value="Genomic_DNA"/>
</dbReference>
<accession>A0AB34TKB0</accession>
<keyword evidence="1" id="KW-1133">Transmembrane helix</keyword>
<keyword evidence="1" id="KW-0812">Transmembrane</keyword>
<dbReference type="Proteomes" id="UP000037632">
    <property type="component" value="Unassembled WGS sequence"/>
</dbReference>
<feature type="transmembrane region" description="Helical" evidence="1">
    <location>
        <begin position="9"/>
        <end position="29"/>
    </location>
</feature>
<dbReference type="AlphaFoldDB" id="A0AB34TKB0"/>
<reference evidence="2 3" key="1">
    <citation type="journal article" date="2015" name="Antimicrob. Agents Chemother.">
        <title>Whole-Genome Sequencing Identifies Emergence of a Quinolone Resistance Mutation in a Case of Stenotrophomonas maltophilia Bacteremia.</title>
        <authorList>
            <person name="Pak T.R."/>
            <person name="Altman D.R."/>
            <person name="Attie O."/>
            <person name="Sebra R."/>
            <person name="Hamula C.L."/>
            <person name="Lewis M."/>
            <person name="Deikus G."/>
            <person name="Newman L.C."/>
            <person name="Fang G."/>
            <person name="Hand J."/>
            <person name="Papel G."/>
            <person name="Wallach F."/>
            <person name="Schadt E.E."/>
            <person name="Huprikar S."/>
            <person name="van Bakel H."/>
            <person name="Kasarskis A."/>
            <person name="Bashir A."/>
        </authorList>
    </citation>
    <scope>NUCLEOTIDE SEQUENCE [LARGE SCALE GENOMIC DNA]</scope>
    <source>
        <strain evidence="2 3">ISMMS6</strain>
    </source>
</reference>
<keyword evidence="1" id="KW-0472">Membrane</keyword>
<gene>
    <name evidence="2" type="ORF">VL23_10215</name>
</gene>
<dbReference type="RefSeq" id="WP_053461919.1">
    <property type="nucleotide sequence ID" value="NZ_JZIW01000001.1"/>
</dbReference>
<evidence type="ECO:0000256" key="1">
    <source>
        <dbReference type="SAM" id="Phobius"/>
    </source>
</evidence>
<organism evidence="2 3">
    <name type="scientific">Stenotrophomonas maltophilia</name>
    <name type="common">Pseudomonas maltophilia</name>
    <name type="synonym">Xanthomonas maltophilia</name>
    <dbReference type="NCBI Taxonomy" id="40324"/>
    <lineage>
        <taxon>Bacteria</taxon>
        <taxon>Pseudomonadati</taxon>
        <taxon>Pseudomonadota</taxon>
        <taxon>Gammaproteobacteria</taxon>
        <taxon>Lysobacterales</taxon>
        <taxon>Lysobacteraceae</taxon>
        <taxon>Stenotrophomonas</taxon>
        <taxon>Stenotrophomonas maltophilia group</taxon>
    </lineage>
</organism>
<feature type="transmembrane region" description="Helical" evidence="1">
    <location>
        <begin position="49"/>
        <end position="69"/>
    </location>
</feature>
<evidence type="ECO:0000313" key="2">
    <source>
        <dbReference type="EMBL" id="KOO83561.1"/>
    </source>
</evidence>
<proteinExistence type="predicted"/>